<dbReference type="GO" id="GO:0005634">
    <property type="term" value="C:nucleus"/>
    <property type="evidence" value="ECO:0007669"/>
    <property type="project" value="UniProtKB-SubCell"/>
</dbReference>
<keyword evidence="2" id="KW-0805">Transcription regulation</keyword>
<evidence type="ECO:0000259" key="7">
    <source>
        <dbReference type="PROSITE" id="PS50048"/>
    </source>
</evidence>
<dbReference type="GO" id="GO:0000976">
    <property type="term" value="F:transcription cis-regulatory region binding"/>
    <property type="evidence" value="ECO:0007669"/>
    <property type="project" value="TreeGrafter"/>
</dbReference>
<dbReference type="GO" id="GO:0008270">
    <property type="term" value="F:zinc ion binding"/>
    <property type="evidence" value="ECO:0007669"/>
    <property type="project" value="InterPro"/>
</dbReference>
<dbReference type="AlphaFoldDB" id="A0A875RZR1"/>
<accession>A0A875RZR1</accession>
<evidence type="ECO:0000256" key="3">
    <source>
        <dbReference type="ARBA" id="ARBA00023125"/>
    </source>
</evidence>
<dbReference type="InterPro" id="IPR051089">
    <property type="entry name" value="prtT"/>
</dbReference>
<dbReference type="PROSITE" id="PS50048">
    <property type="entry name" value="ZN2_CY6_FUNGAL_2"/>
    <property type="match status" value="1"/>
</dbReference>
<evidence type="ECO:0000256" key="2">
    <source>
        <dbReference type="ARBA" id="ARBA00023015"/>
    </source>
</evidence>
<dbReference type="PROSITE" id="PS00463">
    <property type="entry name" value="ZN2_CY6_FUNGAL_1"/>
    <property type="match status" value="1"/>
</dbReference>
<dbReference type="InterPro" id="IPR001138">
    <property type="entry name" value="Zn2Cys6_DnaBD"/>
</dbReference>
<dbReference type="EMBL" id="CP064812">
    <property type="protein sequence ID" value="QPG74153.1"/>
    <property type="molecule type" value="Genomic_DNA"/>
</dbReference>
<evidence type="ECO:0000256" key="4">
    <source>
        <dbReference type="ARBA" id="ARBA00023163"/>
    </source>
</evidence>
<evidence type="ECO:0000313" key="9">
    <source>
        <dbReference type="Proteomes" id="UP000662931"/>
    </source>
</evidence>
<dbReference type="PANTHER" id="PTHR31845">
    <property type="entry name" value="FINGER DOMAIN PROTEIN, PUTATIVE-RELATED"/>
    <property type="match status" value="1"/>
</dbReference>
<evidence type="ECO:0000256" key="5">
    <source>
        <dbReference type="ARBA" id="ARBA00023242"/>
    </source>
</evidence>
<proteinExistence type="predicted"/>
<feature type="region of interest" description="Disordered" evidence="6">
    <location>
        <begin position="163"/>
        <end position="189"/>
    </location>
</feature>
<reference evidence="8" key="1">
    <citation type="submission" date="2020-10" db="EMBL/GenBank/DDBJ databases">
        <authorList>
            <person name="Roach M.J.R."/>
        </authorList>
    </citation>
    <scope>NUCLEOTIDE SEQUENCE</scope>
    <source>
        <strain evidence="8">CBS 1945</strain>
    </source>
</reference>
<evidence type="ECO:0000256" key="1">
    <source>
        <dbReference type="ARBA" id="ARBA00004123"/>
    </source>
</evidence>
<dbReference type="SUPFAM" id="SSF57701">
    <property type="entry name" value="Zn2/Cys6 DNA-binding domain"/>
    <property type="match status" value="1"/>
</dbReference>
<dbReference type="GO" id="GO:0000981">
    <property type="term" value="F:DNA-binding transcription factor activity, RNA polymerase II-specific"/>
    <property type="evidence" value="ECO:0007669"/>
    <property type="project" value="InterPro"/>
</dbReference>
<dbReference type="RefSeq" id="XP_038777718.1">
    <property type="nucleotide sequence ID" value="XM_038921790.1"/>
</dbReference>
<feature type="compositionally biased region" description="Polar residues" evidence="6">
    <location>
        <begin position="165"/>
        <end position="185"/>
    </location>
</feature>
<comment type="subcellular location">
    <subcellularLocation>
        <location evidence="1">Nucleus</location>
    </subcellularLocation>
</comment>
<organism evidence="8 9">
    <name type="scientific">Eeniella nana</name>
    <name type="common">Yeast</name>
    <name type="synonym">Brettanomyces nanus</name>
    <dbReference type="NCBI Taxonomy" id="13502"/>
    <lineage>
        <taxon>Eukaryota</taxon>
        <taxon>Fungi</taxon>
        <taxon>Dikarya</taxon>
        <taxon>Ascomycota</taxon>
        <taxon>Saccharomycotina</taxon>
        <taxon>Pichiomycetes</taxon>
        <taxon>Pichiales</taxon>
        <taxon>Pichiaceae</taxon>
        <taxon>Brettanomyces</taxon>
    </lineage>
</organism>
<dbReference type="CDD" id="cd00067">
    <property type="entry name" value="GAL4"/>
    <property type="match status" value="1"/>
</dbReference>
<dbReference type="PANTHER" id="PTHR31845:SF10">
    <property type="entry name" value="ZN(II)2CYS6 TRANSCRIPTION FACTOR (EUROFUNG)"/>
    <property type="match status" value="1"/>
</dbReference>
<dbReference type="SMART" id="SM00066">
    <property type="entry name" value="GAL4"/>
    <property type="match status" value="1"/>
</dbReference>
<gene>
    <name evidence="8" type="ORF">FOA43_001477</name>
</gene>
<dbReference type="Proteomes" id="UP000662931">
    <property type="component" value="Chromosome 1"/>
</dbReference>
<keyword evidence="9" id="KW-1185">Reference proteome</keyword>
<sequence>MSNQSDDYHVVNEEADLIANSDDSNAAFASKFRRLRACARCHRLKMRCVFEDPTYQSCTRCFKAGILCSLTEDPTEHTARARPRKRPRIHDGPLAVLQQSLTEANRYLTGVQKELTEKSSSAETDIIAATSLSSELLSYLDFSSIQLQLSSLQKLLTHVKKLQQPPDTGSLSQNNGYGPASSANSMKDGPVKPVPSLPYIPFELNVIKELFKLGILSEVVARSKYKDFRTNMLSYWPCISLPQNYTFEWLIEHEPLSLLAFITVTCLNEPDLHDALLYYLEGSLARKTAIAGDITVNLIEIYLTLSLWCSPPRKWGSYKHQMSLMMALNISLCLDLGNEQHRNNPAVLKDSSKERNILRAYMGVYACCGSLGLSLPRFKVVSWTPAHQRCASLLLMGYSTPEDRFLCYYSRLVALGEEIFQFLCPSTFSPVSVGSDPFEMPHESLRTMMIGYERRMQQLAAESGFFSEESKERNMLSIVYYQLLMTMYDYVVCKVLLRKDLVTDVYLQTLTRLVKASEKVIQSFLGLCLQTVNFPTFFYYRPMHALVALIRARLLVKTQALDLEIDVEHEFQLVSKALKQLSQKAKVAEKMSIILTRISKWMKVSNKFNKDGATNSMVDLLNELGKEKAVENIKITVKRKEGDNANLRPDSKIRFKRFINYSPDALANIVYQDGNETETSAAIASENTNNTRSNLVSPLNSFIPSPIGFSSAYSPESNQQGKENNIQSRSESPQLAKQDHQLPTMISGMRDYPPTVGPLLDDIGGTQIGYNSVETSMQPSDSELGFQQQQNFLNDIFTQIDSDVMNLQLTNDQLDFDNAKINHQGSFSATDHGFW</sequence>
<feature type="region of interest" description="Disordered" evidence="6">
    <location>
        <begin position="710"/>
        <end position="738"/>
    </location>
</feature>
<evidence type="ECO:0000313" key="8">
    <source>
        <dbReference type="EMBL" id="QPG74153.1"/>
    </source>
</evidence>
<keyword evidence="4" id="KW-0804">Transcription</keyword>
<dbReference type="KEGG" id="bnn:FOA43_001477"/>
<dbReference type="OrthoDB" id="8062037at2759"/>
<protein>
    <recommendedName>
        <fullName evidence="7">Zn(2)-C6 fungal-type domain-containing protein</fullName>
    </recommendedName>
</protein>
<dbReference type="Pfam" id="PF00172">
    <property type="entry name" value="Zn_clus"/>
    <property type="match status" value="1"/>
</dbReference>
<name>A0A875RZR1_EENNA</name>
<feature type="domain" description="Zn(2)-C6 fungal-type" evidence="7">
    <location>
        <begin position="37"/>
        <end position="70"/>
    </location>
</feature>
<dbReference type="Gene3D" id="4.10.240.10">
    <property type="entry name" value="Zn(2)-C6 fungal-type DNA-binding domain"/>
    <property type="match status" value="1"/>
</dbReference>
<keyword evidence="5" id="KW-0539">Nucleus</keyword>
<dbReference type="GeneID" id="62194878"/>
<keyword evidence="3" id="KW-0238">DNA-binding</keyword>
<dbReference type="InterPro" id="IPR036864">
    <property type="entry name" value="Zn2-C6_fun-type_DNA-bd_sf"/>
</dbReference>
<evidence type="ECO:0000256" key="6">
    <source>
        <dbReference type="SAM" id="MobiDB-lite"/>
    </source>
</evidence>
<feature type="compositionally biased region" description="Polar residues" evidence="6">
    <location>
        <begin position="711"/>
        <end position="735"/>
    </location>
</feature>